<dbReference type="KEGG" id="ddd:Dda3937_04649"/>
<dbReference type="Proteomes" id="UP000006859">
    <property type="component" value="Chromosome"/>
</dbReference>
<dbReference type="AlphaFoldDB" id="E0SJH7"/>
<protein>
    <submittedName>
        <fullName evidence="1">Uncharacterized protein</fullName>
    </submittedName>
</protein>
<evidence type="ECO:0000313" key="1">
    <source>
        <dbReference type="EMBL" id="ADM99151.1"/>
    </source>
</evidence>
<gene>
    <name evidence="1" type="ordered locus">Dda3937_04649</name>
</gene>
<reference evidence="1 2" key="1">
    <citation type="journal article" date="2011" name="J. Bacteriol.">
        <title>Genome sequence of the plant-pathogenic bacterium Dickeya dadantii 3937.</title>
        <authorList>
            <person name="Glasner J.D."/>
            <person name="Yang C.H."/>
            <person name="Reverchon S."/>
            <person name="Hugouvieux-Cotte-Pattat N."/>
            <person name="Condemine G."/>
            <person name="Bohin J.P."/>
            <person name="Van Gijsegem F."/>
            <person name="Yang S."/>
            <person name="Franza T."/>
            <person name="Expert D."/>
            <person name="Plunkett G. III"/>
            <person name="San Francisco M.J."/>
            <person name="Charkowski A.O."/>
            <person name="Py B."/>
            <person name="Bell K."/>
            <person name="Rauscher L."/>
            <person name="Rodriguez-Palenzuela P."/>
            <person name="Toussaint A."/>
            <person name="Holeva M.C."/>
            <person name="He S.Y."/>
            <person name="Douet V."/>
            <person name="Boccara M."/>
            <person name="Blanco C."/>
            <person name="Toth I."/>
            <person name="Anderson B.D."/>
            <person name="Biehl B.S."/>
            <person name="Mau B."/>
            <person name="Flynn S.M."/>
            <person name="Barras F."/>
            <person name="Lindeberg M."/>
            <person name="Birch P.R."/>
            <person name="Tsuyumu S."/>
            <person name="Shi X."/>
            <person name="Hibbing M."/>
            <person name="Yap M.N."/>
            <person name="Carpentier M."/>
            <person name="Dassa E."/>
            <person name="Umehara M."/>
            <person name="Kim J.F."/>
            <person name="Rusch M."/>
            <person name="Soni P."/>
            <person name="Mayhew G.F."/>
            <person name="Fouts D.E."/>
            <person name="Gill S.R."/>
            <person name="Blattner F.R."/>
            <person name="Keen N.T."/>
            <person name="Perna N.T."/>
        </authorList>
    </citation>
    <scope>NUCLEOTIDE SEQUENCE [LARGE SCALE GENOMIC DNA]</scope>
    <source>
        <strain evidence="1 2">3937</strain>
    </source>
</reference>
<evidence type="ECO:0000313" key="2">
    <source>
        <dbReference type="Proteomes" id="UP000006859"/>
    </source>
</evidence>
<sequence>MSVVFPLYFQAPSHPRPYKRASMSENLKYVIVLALLASRCIKQRGTRQPLWALGKVSFYLNTRYFQEPPASGTNLPLKSDVVLIHESANSNPN</sequence>
<accession>E0SJH7</accession>
<proteinExistence type="predicted"/>
<dbReference type="HOGENOM" id="CLU_2395004_0_0_6"/>
<organism evidence="1 2">
    <name type="scientific">Dickeya dadantii (strain 3937)</name>
    <name type="common">Erwinia chrysanthemi (strain 3937)</name>
    <dbReference type="NCBI Taxonomy" id="198628"/>
    <lineage>
        <taxon>Bacteria</taxon>
        <taxon>Pseudomonadati</taxon>
        <taxon>Pseudomonadota</taxon>
        <taxon>Gammaproteobacteria</taxon>
        <taxon>Enterobacterales</taxon>
        <taxon>Pectobacteriaceae</taxon>
        <taxon>Dickeya</taxon>
    </lineage>
</organism>
<keyword evidence="2" id="KW-1185">Reference proteome</keyword>
<dbReference type="EMBL" id="CP002038">
    <property type="protein sequence ID" value="ADM99151.1"/>
    <property type="molecule type" value="Genomic_DNA"/>
</dbReference>
<name>E0SJH7_DICD3</name>
<dbReference type="STRING" id="198628.Dda3937_04649"/>